<comment type="caution">
    <text evidence="3">The sequence shown here is derived from an EMBL/GenBank/DDBJ whole genome shotgun (WGS) entry which is preliminary data.</text>
</comment>
<dbReference type="PANTHER" id="PTHR48081:SF33">
    <property type="entry name" value="KYNURENINE FORMAMIDASE"/>
    <property type="match status" value="1"/>
</dbReference>
<gene>
    <name evidence="3" type="ORF">EFA69_11685</name>
</gene>
<feature type="domain" description="BD-FAE-like" evidence="2">
    <location>
        <begin position="28"/>
        <end position="222"/>
    </location>
</feature>
<dbReference type="AlphaFoldDB" id="A0A3M9MXZ9"/>
<proteinExistence type="predicted"/>
<dbReference type="PANTHER" id="PTHR48081">
    <property type="entry name" value="AB HYDROLASE SUPERFAMILY PROTEIN C4A8.06C"/>
    <property type="match status" value="1"/>
</dbReference>
<name>A0A3M9MXZ9_9BACT</name>
<sequence>MQLSTPATGERIAYGTDSLQFGVLRLPEGKGPFPVVVLIHGGCWLAQYNYSYMNHASAALTKAGFATWNMEFRRVGNPGGGWPGTFLDVAQGVDFVRELAKRYPVNAKEVVLMGHSAGGHLALWAASRKSLPRHSPLYTRNPLKSKGVVSLAGIPDLKAYALAPGSCNQAVPQLLAGMPDQVPDRYAQASTVGVLPMRLPVKLVQGVKDPIVPVSQAQTLAQHSSHRNYLVKTVLLPNAGHFDLVAPTSPVWPTIEQAVKDLLVNP</sequence>
<dbReference type="GO" id="GO:0016787">
    <property type="term" value="F:hydrolase activity"/>
    <property type="evidence" value="ECO:0007669"/>
    <property type="project" value="UniProtKB-KW"/>
</dbReference>
<dbReference type="EMBL" id="RJJE01000009">
    <property type="protein sequence ID" value="RNI30406.1"/>
    <property type="molecule type" value="Genomic_DNA"/>
</dbReference>
<dbReference type="Proteomes" id="UP000271010">
    <property type="component" value="Unassembled WGS sequence"/>
</dbReference>
<dbReference type="Pfam" id="PF20434">
    <property type="entry name" value="BD-FAE"/>
    <property type="match status" value="1"/>
</dbReference>
<protein>
    <submittedName>
        <fullName evidence="3">Alpha/beta fold hydrolase</fullName>
    </submittedName>
</protein>
<organism evidence="3 4">
    <name type="scientific">Rufibacter immobilis</name>
    <dbReference type="NCBI Taxonomy" id="1348778"/>
    <lineage>
        <taxon>Bacteria</taxon>
        <taxon>Pseudomonadati</taxon>
        <taxon>Bacteroidota</taxon>
        <taxon>Cytophagia</taxon>
        <taxon>Cytophagales</taxon>
        <taxon>Hymenobacteraceae</taxon>
        <taxon>Rufibacter</taxon>
    </lineage>
</organism>
<dbReference type="Gene3D" id="3.40.50.1820">
    <property type="entry name" value="alpha/beta hydrolase"/>
    <property type="match status" value="1"/>
</dbReference>
<reference evidence="3 4" key="1">
    <citation type="submission" date="2018-11" db="EMBL/GenBank/DDBJ databases">
        <title>Rufibacter latericius sp. nov., isolated from water in Baiyang Lake.</title>
        <authorList>
            <person name="Yang Y."/>
        </authorList>
    </citation>
    <scope>NUCLEOTIDE SEQUENCE [LARGE SCALE GENOMIC DNA]</scope>
    <source>
        <strain evidence="3 4">MCC P1</strain>
    </source>
</reference>
<dbReference type="InterPro" id="IPR050300">
    <property type="entry name" value="GDXG_lipolytic_enzyme"/>
</dbReference>
<accession>A0A3M9MXZ9</accession>
<evidence type="ECO:0000313" key="3">
    <source>
        <dbReference type="EMBL" id="RNI30406.1"/>
    </source>
</evidence>
<dbReference type="OrthoDB" id="9809549at2"/>
<evidence type="ECO:0000313" key="4">
    <source>
        <dbReference type="Proteomes" id="UP000271010"/>
    </source>
</evidence>
<keyword evidence="1 3" id="KW-0378">Hydrolase</keyword>
<dbReference type="SUPFAM" id="SSF53474">
    <property type="entry name" value="alpha/beta-Hydrolases"/>
    <property type="match status" value="1"/>
</dbReference>
<keyword evidence="4" id="KW-1185">Reference proteome</keyword>
<dbReference type="InterPro" id="IPR049492">
    <property type="entry name" value="BD-FAE-like_dom"/>
</dbReference>
<dbReference type="InterPro" id="IPR029058">
    <property type="entry name" value="AB_hydrolase_fold"/>
</dbReference>
<evidence type="ECO:0000256" key="1">
    <source>
        <dbReference type="ARBA" id="ARBA00022801"/>
    </source>
</evidence>
<evidence type="ECO:0000259" key="2">
    <source>
        <dbReference type="Pfam" id="PF20434"/>
    </source>
</evidence>